<organism evidence="3 4">
    <name type="scientific">Humibacter ginsenosidimutans</name>
    <dbReference type="NCBI Taxonomy" id="2599293"/>
    <lineage>
        <taxon>Bacteria</taxon>
        <taxon>Bacillati</taxon>
        <taxon>Actinomycetota</taxon>
        <taxon>Actinomycetes</taxon>
        <taxon>Micrococcales</taxon>
        <taxon>Microbacteriaceae</taxon>
        <taxon>Humibacter</taxon>
    </lineage>
</organism>
<evidence type="ECO:0000313" key="4">
    <source>
        <dbReference type="Proteomes" id="UP000320216"/>
    </source>
</evidence>
<sequence>MIVRRVRQDEWRQSRDLRLDALRDPDAAIAFLDTYERASTQSDEFWAERTANASEGAGAAQFVAEHDGALVGTVTVLIREAGAIDHLDRAVDDARADVVGVFVRPSHRGDGTIDALFDAAATWAGDVGAIVMTLDVHEENARARAAYLRNGFTPTGETIAGPIGPEIVMARPVGRE</sequence>
<evidence type="ECO:0000259" key="2">
    <source>
        <dbReference type="PROSITE" id="PS51186"/>
    </source>
</evidence>
<keyword evidence="1 3" id="KW-0808">Transferase</keyword>
<protein>
    <submittedName>
        <fullName evidence="3">GNAT family N-acetyltransferase</fullName>
    </submittedName>
</protein>
<keyword evidence="4" id="KW-1185">Reference proteome</keyword>
<dbReference type="Proteomes" id="UP000320216">
    <property type="component" value="Chromosome"/>
</dbReference>
<dbReference type="SUPFAM" id="SSF55729">
    <property type="entry name" value="Acyl-CoA N-acyltransferases (Nat)"/>
    <property type="match status" value="1"/>
</dbReference>
<reference evidence="3 4" key="1">
    <citation type="submission" date="2019-07" db="EMBL/GenBank/DDBJ databases">
        <title>Full genome sequence of Humibacter sp. WJ7-1.</title>
        <authorList>
            <person name="Im W.-T."/>
        </authorList>
    </citation>
    <scope>NUCLEOTIDE SEQUENCE [LARGE SCALE GENOMIC DNA]</scope>
    <source>
        <strain evidence="3 4">WJ7-1</strain>
    </source>
</reference>
<dbReference type="CDD" id="cd04301">
    <property type="entry name" value="NAT_SF"/>
    <property type="match status" value="1"/>
</dbReference>
<gene>
    <name evidence="3" type="ORF">FPZ11_02690</name>
</gene>
<dbReference type="InterPro" id="IPR000182">
    <property type="entry name" value="GNAT_dom"/>
</dbReference>
<feature type="domain" description="N-acetyltransferase" evidence="2">
    <location>
        <begin position="1"/>
        <end position="174"/>
    </location>
</feature>
<name>A0A5B8M1D7_9MICO</name>
<dbReference type="Gene3D" id="3.40.630.30">
    <property type="match status" value="1"/>
</dbReference>
<evidence type="ECO:0000313" key="3">
    <source>
        <dbReference type="EMBL" id="QDZ13841.1"/>
    </source>
</evidence>
<dbReference type="PANTHER" id="PTHR13947:SF37">
    <property type="entry name" value="LD18367P"/>
    <property type="match status" value="1"/>
</dbReference>
<dbReference type="PROSITE" id="PS51186">
    <property type="entry name" value="GNAT"/>
    <property type="match status" value="1"/>
</dbReference>
<evidence type="ECO:0000256" key="1">
    <source>
        <dbReference type="ARBA" id="ARBA00022679"/>
    </source>
</evidence>
<dbReference type="InterPro" id="IPR050769">
    <property type="entry name" value="NAT_camello-type"/>
</dbReference>
<dbReference type="OrthoDB" id="9799092at2"/>
<dbReference type="AlphaFoldDB" id="A0A5B8M1D7"/>
<dbReference type="KEGG" id="huw:FPZ11_02690"/>
<dbReference type="Pfam" id="PF00583">
    <property type="entry name" value="Acetyltransf_1"/>
    <property type="match status" value="1"/>
</dbReference>
<dbReference type="EMBL" id="CP042305">
    <property type="protein sequence ID" value="QDZ13841.1"/>
    <property type="molecule type" value="Genomic_DNA"/>
</dbReference>
<dbReference type="InterPro" id="IPR016181">
    <property type="entry name" value="Acyl_CoA_acyltransferase"/>
</dbReference>
<dbReference type="GO" id="GO:0008080">
    <property type="term" value="F:N-acetyltransferase activity"/>
    <property type="evidence" value="ECO:0007669"/>
    <property type="project" value="InterPro"/>
</dbReference>
<accession>A0A5B8M1D7</accession>
<proteinExistence type="predicted"/>
<dbReference type="PANTHER" id="PTHR13947">
    <property type="entry name" value="GNAT FAMILY N-ACETYLTRANSFERASE"/>
    <property type="match status" value="1"/>
</dbReference>